<dbReference type="Proteomes" id="UP000245391">
    <property type="component" value="Unassembled WGS sequence"/>
</dbReference>
<feature type="chain" id="PRO_5016238599" evidence="1">
    <location>
        <begin position="21"/>
        <end position="130"/>
    </location>
</feature>
<name>A0A317ETA0_9SPHI</name>
<evidence type="ECO:0000256" key="1">
    <source>
        <dbReference type="SAM" id="SignalP"/>
    </source>
</evidence>
<gene>
    <name evidence="2" type="ORF">DF947_21650</name>
</gene>
<protein>
    <submittedName>
        <fullName evidence="2">Uncharacterized protein</fullName>
    </submittedName>
</protein>
<organism evidence="2 3">
    <name type="scientific">Pedobacter paludis</name>
    <dbReference type="NCBI Taxonomy" id="2203212"/>
    <lineage>
        <taxon>Bacteria</taxon>
        <taxon>Pseudomonadati</taxon>
        <taxon>Bacteroidota</taxon>
        <taxon>Sphingobacteriia</taxon>
        <taxon>Sphingobacteriales</taxon>
        <taxon>Sphingobacteriaceae</taxon>
        <taxon>Pedobacter</taxon>
    </lineage>
</organism>
<keyword evidence="3" id="KW-1185">Reference proteome</keyword>
<dbReference type="AlphaFoldDB" id="A0A317ETA0"/>
<dbReference type="PROSITE" id="PS51257">
    <property type="entry name" value="PROKAR_LIPOPROTEIN"/>
    <property type="match status" value="1"/>
</dbReference>
<feature type="signal peptide" evidence="1">
    <location>
        <begin position="1"/>
        <end position="20"/>
    </location>
</feature>
<reference evidence="3" key="1">
    <citation type="submission" date="2018-05" db="EMBL/GenBank/DDBJ databases">
        <title>Pedobacter paludis sp. nov., isolated from wetland soil.</title>
        <authorList>
            <person name="Zhang Y."/>
        </authorList>
    </citation>
    <scope>NUCLEOTIDE SEQUENCE [LARGE SCALE GENOMIC DNA]</scope>
    <source>
        <strain evidence="3">R-8</strain>
    </source>
</reference>
<dbReference type="RefSeq" id="WP_109932839.1">
    <property type="nucleotide sequence ID" value="NZ_QGNY01000012.1"/>
</dbReference>
<sequence length="130" mass="14519">MKRILLLAFCLIGSFEKLIAQSFTVGQACRYQCFGTCDNIYQTYFGQHNGQRAYVFDSSQGNHAELACSIYSESTVLGSCYVEQFGLYYSGYAINITQVITCPLDSLSMLLISTSAVYGALKLMVQYKFN</sequence>
<keyword evidence="1" id="KW-0732">Signal</keyword>
<accession>A0A317ETA0</accession>
<evidence type="ECO:0000313" key="3">
    <source>
        <dbReference type="Proteomes" id="UP000245391"/>
    </source>
</evidence>
<evidence type="ECO:0000313" key="2">
    <source>
        <dbReference type="EMBL" id="PWS29655.1"/>
    </source>
</evidence>
<comment type="caution">
    <text evidence="2">The sequence shown here is derived from an EMBL/GenBank/DDBJ whole genome shotgun (WGS) entry which is preliminary data.</text>
</comment>
<proteinExistence type="predicted"/>
<dbReference type="EMBL" id="QGNY01000012">
    <property type="protein sequence ID" value="PWS29655.1"/>
    <property type="molecule type" value="Genomic_DNA"/>
</dbReference>